<dbReference type="EMBL" id="CP000050">
    <property type="protein sequence ID" value="AAY48526.1"/>
    <property type="molecule type" value="Genomic_DNA"/>
</dbReference>
<gene>
    <name evidence="1" type="ordered locus">XC_1458</name>
</gene>
<reference evidence="1 2" key="1">
    <citation type="journal article" date="2005" name="Genome Res.">
        <title>Comparative and functional genomic analyses of the pathogenicity of phytopathogen Xanthomonas campestris pv. campestris.</title>
        <authorList>
            <person name="Qian W."/>
            <person name="Jia Y."/>
            <person name="Ren S.X."/>
            <person name="He Y.Q."/>
            <person name="Feng J.X."/>
            <person name="Lu L.F."/>
            <person name="Sun Q."/>
            <person name="Ying G."/>
            <person name="Tang D.J."/>
            <person name="Tang H."/>
            <person name="Wu W."/>
            <person name="Hao P."/>
            <person name="Wang L."/>
            <person name="Jiang B.L."/>
            <person name="Zeng S."/>
            <person name="Gu W.Y."/>
            <person name="Lu G."/>
            <person name="Rong L."/>
            <person name="Tian Y."/>
            <person name="Yao Z."/>
            <person name="Fu G."/>
            <person name="Chen B."/>
            <person name="Fang R."/>
            <person name="Qiang B."/>
            <person name="Chen Z."/>
            <person name="Zhao G.P."/>
            <person name="Tang J.L."/>
            <person name="He C."/>
        </authorList>
    </citation>
    <scope>NUCLEOTIDE SEQUENCE [LARGE SCALE GENOMIC DNA]</scope>
    <source>
        <strain evidence="1 2">8004</strain>
    </source>
</reference>
<dbReference type="KEGG" id="xcb:XC_1458"/>
<evidence type="ECO:0000313" key="2">
    <source>
        <dbReference type="Proteomes" id="UP000000420"/>
    </source>
</evidence>
<organism evidence="1 2">
    <name type="scientific">Xanthomonas campestris pv. campestris (strain 8004)</name>
    <dbReference type="NCBI Taxonomy" id="314565"/>
    <lineage>
        <taxon>Bacteria</taxon>
        <taxon>Pseudomonadati</taxon>
        <taxon>Pseudomonadota</taxon>
        <taxon>Gammaproteobacteria</taxon>
        <taxon>Lysobacterales</taxon>
        <taxon>Lysobacteraceae</taxon>
        <taxon>Xanthomonas</taxon>
    </lineage>
</organism>
<dbReference type="AlphaFoldDB" id="A0A0H2X7J1"/>
<protein>
    <submittedName>
        <fullName evidence="1">Uncharacterized protein</fullName>
    </submittedName>
</protein>
<name>A0A0H2X7J1_XANC8</name>
<dbReference type="HOGENOM" id="CLU_2978182_0_0_6"/>
<dbReference type="Proteomes" id="UP000000420">
    <property type="component" value="Chromosome"/>
</dbReference>
<accession>A0A0H2X7J1</accession>
<evidence type="ECO:0000313" key="1">
    <source>
        <dbReference type="EMBL" id="AAY48526.1"/>
    </source>
</evidence>
<proteinExistence type="predicted"/>
<sequence>MHSCCAIPIGSGGAPAERTTSLARLRAQRPMQRSADSLQNSALQQRDIPGQMLRLIIT</sequence>